<feature type="signal peptide" evidence="1">
    <location>
        <begin position="1"/>
        <end position="25"/>
    </location>
</feature>
<reference evidence="2 3" key="1">
    <citation type="journal article" date="2014" name="Genome Announc.">
        <title>Draft Genome Sequence of Brevibacillus panacihumi Strain W25, a Halotolerant Hydrocarbon-Degrading Bacterium.</title>
        <authorList>
            <person name="Wang X."/>
            <person name="Jin D."/>
            <person name="Zhou L."/>
            <person name="Wu L."/>
            <person name="An W."/>
            <person name="Chen Y."/>
            <person name="Zhao L."/>
        </authorList>
    </citation>
    <scope>NUCLEOTIDE SEQUENCE [LARGE SCALE GENOMIC DNA]</scope>
    <source>
        <strain evidence="2 3">W25</strain>
    </source>
</reference>
<evidence type="ECO:0000256" key="1">
    <source>
        <dbReference type="SAM" id="SignalP"/>
    </source>
</evidence>
<organism evidence="2 3">
    <name type="scientific">Brevibacillus panacihumi W25</name>
    <dbReference type="NCBI Taxonomy" id="1408254"/>
    <lineage>
        <taxon>Bacteria</taxon>
        <taxon>Bacillati</taxon>
        <taxon>Bacillota</taxon>
        <taxon>Bacilli</taxon>
        <taxon>Bacillales</taxon>
        <taxon>Paenibacillaceae</taxon>
        <taxon>Brevibacillus</taxon>
    </lineage>
</organism>
<keyword evidence="1" id="KW-0732">Signal</keyword>
<feature type="chain" id="PRO_5004749318" description="Pectate lyase" evidence="1">
    <location>
        <begin position="26"/>
        <end position="131"/>
    </location>
</feature>
<dbReference type="RefSeq" id="WP_023557220.1">
    <property type="nucleotide sequence ID" value="NZ_KI629785.1"/>
</dbReference>
<dbReference type="EMBL" id="AYJU01000017">
    <property type="protein sequence ID" value="EST52622.1"/>
    <property type="molecule type" value="Genomic_DNA"/>
</dbReference>
<comment type="caution">
    <text evidence="2">The sequence shown here is derived from an EMBL/GenBank/DDBJ whole genome shotgun (WGS) entry which is preliminary data.</text>
</comment>
<dbReference type="HOGENOM" id="CLU_1861366_0_0_9"/>
<evidence type="ECO:0008006" key="4">
    <source>
        <dbReference type="Google" id="ProtNLM"/>
    </source>
</evidence>
<evidence type="ECO:0000313" key="2">
    <source>
        <dbReference type="EMBL" id="EST52622.1"/>
    </source>
</evidence>
<dbReference type="AlphaFoldDB" id="V6M2R6"/>
<gene>
    <name evidence="2" type="ORF">T458_16770</name>
</gene>
<dbReference type="Proteomes" id="UP000017973">
    <property type="component" value="Unassembled WGS sequence"/>
</dbReference>
<name>V6M2R6_9BACL</name>
<protein>
    <recommendedName>
        <fullName evidence="4">Pectate lyase</fullName>
    </recommendedName>
</protein>
<proteinExistence type="predicted"/>
<keyword evidence="3" id="KW-1185">Reference proteome</keyword>
<accession>V6M2R6</accession>
<evidence type="ECO:0000313" key="3">
    <source>
        <dbReference type="Proteomes" id="UP000017973"/>
    </source>
</evidence>
<sequence>MKSISKLAVLSATLSITLLTANASANSISGTGEDYEIVAKGSSVHVKGNSGFVSAFTEGEGSDLNRVRVESIIYVNGQKQSPTLVGSGTSYASVDYDANPTRLTSLRISSTHFAYNKVNEYKRSTSSDQWP</sequence>